<sequence length="230" mass="25099">MNFTPASSASLIAFGIVNLAIIYMFLTGIHYSSRRLLENPLKATLKSAALLLVWLGIVYFVVGSGILEQHILPGIPLFIGSIVLVSSWFAFSRKGTQMSLAIPIAFLVGFHVFRLPLELILDLWVEQGTIPATMTWTGRNFDVATGVIALIIAPLTGRYRGLAWTFNIGGFLLLLNVIWVAMMSSPVSFGWGVQPPLQIAFHLPYAFIGPVCVGGAFAGHIILTRALLYH</sequence>
<feature type="transmembrane region" description="Helical" evidence="1">
    <location>
        <begin position="98"/>
        <end position="117"/>
    </location>
</feature>
<feature type="transmembrane region" description="Helical" evidence="1">
    <location>
        <begin position="6"/>
        <end position="26"/>
    </location>
</feature>
<feature type="transmembrane region" description="Helical" evidence="1">
    <location>
        <begin position="137"/>
        <end position="155"/>
    </location>
</feature>
<dbReference type="RefSeq" id="WP_277578722.1">
    <property type="nucleotide sequence ID" value="NZ_JANRMI010000003.1"/>
</dbReference>
<keyword evidence="1" id="KW-0812">Transmembrane</keyword>
<keyword evidence="3" id="KW-1185">Reference proteome</keyword>
<comment type="caution">
    <text evidence="2">The sequence shown here is derived from an EMBL/GenBank/DDBJ whole genome shotgun (WGS) entry which is preliminary data.</text>
</comment>
<proteinExistence type="predicted"/>
<feature type="transmembrane region" description="Helical" evidence="1">
    <location>
        <begin position="73"/>
        <end position="91"/>
    </location>
</feature>
<reference evidence="2" key="1">
    <citation type="submission" date="2022-08" db="EMBL/GenBank/DDBJ databases">
        <title>Novel Bdellovibrio Species Isolated from Svalbard: Designation Bdellovibrio svalbardensis.</title>
        <authorList>
            <person name="Mitchell R.J."/>
            <person name="Choi S.Y."/>
        </authorList>
    </citation>
    <scope>NUCLEOTIDE SEQUENCE</scope>
    <source>
        <strain evidence="2">PAP01</strain>
    </source>
</reference>
<gene>
    <name evidence="2" type="ORF">NWE73_12775</name>
</gene>
<feature type="transmembrane region" description="Helical" evidence="1">
    <location>
        <begin position="202"/>
        <end position="223"/>
    </location>
</feature>
<protein>
    <recommendedName>
        <fullName evidence="4">MFS transporter</fullName>
    </recommendedName>
</protein>
<keyword evidence="1" id="KW-0472">Membrane</keyword>
<feature type="transmembrane region" description="Helical" evidence="1">
    <location>
        <begin position="162"/>
        <end position="182"/>
    </location>
</feature>
<evidence type="ECO:0000313" key="3">
    <source>
        <dbReference type="Proteomes" id="UP001152321"/>
    </source>
</evidence>
<feature type="transmembrane region" description="Helical" evidence="1">
    <location>
        <begin position="47"/>
        <end position="67"/>
    </location>
</feature>
<evidence type="ECO:0008006" key="4">
    <source>
        <dbReference type="Google" id="ProtNLM"/>
    </source>
</evidence>
<accession>A0ABT6DL52</accession>
<dbReference type="EMBL" id="JANRMI010000003">
    <property type="protein sequence ID" value="MDG0817247.1"/>
    <property type="molecule type" value="Genomic_DNA"/>
</dbReference>
<name>A0ABT6DL52_9BACT</name>
<evidence type="ECO:0000313" key="2">
    <source>
        <dbReference type="EMBL" id="MDG0817247.1"/>
    </source>
</evidence>
<evidence type="ECO:0000256" key="1">
    <source>
        <dbReference type="SAM" id="Phobius"/>
    </source>
</evidence>
<keyword evidence="1" id="KW-1133">Transmembrane helix</keyword>
<dbReference type="Proteomes" id="UP001152321">
    <property type="component" value="Unassembled WGS sequence"/>
</dbReference>
<organism evidence="2 3">
    <name type="scientific">Bdellovibrio svalbardensis</name>
    <dbReference type="NCBI Taxonomy" id="2972972"/>
    <lineage>
        <taxon>Bacteria</taxon>
        <taxon>Pseudomonadati</taxon>
        <taxon>Bdellovibrionota</taxon>
        <taxon>Bdellovibrionia</taxon>
        <taxon>Bdellovibrionales</taxon>
        <taxon>Pseudobdellovibrionaceae</taxon>
        <taxon>Bdellovibrio</taxon>
    </lineage>
</organism>